<name>A0AAW6FS96_9FIRM</name>
<comment type="caution">
    <text evidence="2">The sequence shown here is derived from an EMBL/GenBank/DDBJ whole genome shotgun (WGS) entry which is preliminary data.</text>
</comment>
<keyword evidence="1" id="KW-0812">Transmembrane</keyword>
<accession>A0AAW6FS96</accession>
<sequence>MNRLFILDYSIYPFYSLYSFYSFYLFYSNATKHRSCNVLPYGVSLRLPVALTIRFVS</sequence>
<evidence type="ECO:0000313" key="3">
    <source>
        <dbReference type="Proteomes" id="UP001220658"/>
    </source>
</evidence>
<evidence type="ECO:0000256" key="1">
    <source>
        <dbReference type="SAM" id="Phobius"/>
    </source>
</evidence>
<feature type="transmembrane region" description="Helical" evidence="1">
    <location>
        <begin position="6"/>
        <end position="26"/>
    </location>
</feature>
<protein>
    <submittedName>
        <fullName evidence="2">Uncharacterized protein</fullName>
    </submittedName>
</protein>
<proteinExistence type="predicted"/>
<dbReference type="Proteomes" id="UP001220658">
    <property type="component" value="Unassembled WGS sequence"/>
</dbReference>
<reference evidence="2" key="1">
    <citation type="submission" date="2023-01" db="EMBL/GenBank/DDBJ databases">
        <title>Human gut microbiome strain richness.</title>
        <authorList>
            <person name="Chen-Liaw A."/>
        </authorList>
    </citation>
    <scope>NUCLEOTIDE SEQUENCE</scope>
    <source>
        <strain evidence="2">D55st1_G4_D55t1_190419</strain>
    </source>
</reference>
<dbReference type="RefSeq" id="WP_195191412.1">
    <property type="nucleotide sequence ID" value="NZ_JADMUL010000019.1"/>
</dbReference>
<organism evidence="2 3">
    <name type="scientific">Faecalitalea cylindroides</name>
    <dbReference type="NCBI Taxonomy" id="39483"/>
    <lineage>
        <taxon>Bacteria</taxon>
        <taxon>Bacillati</taxon>
        <taxon>Bacillota</taxon>
        <taxon>Erysipelotrichia</taxon>
        <taxon>Erysipelotrichales</taxon>
        <taxon>Erysipelotrichaceae</taxon>
        <taxon>Faecalitalea</taxon>
    </lineage>
</organism>
<keyword evidence="1" id="KW-0472">Membrane</keyword>
<evidence type="ECO:0000313" key="2">
    <source>
        <dbReference type="EMBL" id="MDC0828345.1"/>
    </source>
</evidence>
<dbReference type="AlphaFoldDB" id="A0AAW6FS96"/>
<dbReference type="EMBL" id="JAQNCK010000015">
    <property type="protein sequence ID" value="MDC0828345.1"/>
    <property type="molecule type" value="Genomic_DNA"/>
</dbReference>
<gene>
    <name evidence="2" type="ORF">POG00_06410</name>
</gene>
<keyword evidence="1" id="KW-1133">Transmembrane helix</keyword>